<name>A0AAE9YQD7_9GAMM</name>
<gene>
    <name evidence="1" type="ORF">SG35_000960</name>
</gene>
<dbReference type="AlphaFoldDB" id="A0AAE9YQD7"/>
<protein>
    <submittedName>
        <fullName evidence="1">Uncharacterized protein</fullName>
    </submittedName>
</protein>
<organism evidence="1 2">
    <name type="scientific">Thalassomonas actiniarum</name>
    <dbReference type="NCBI Taxonomy" id="485447"/>
    <lineage>
        <taxon>Bacteria</taxon>
        <taxon>Pseudomonadati</taxon>
        <taxon>Pseudomonadota</taxon>
        <taxon>Gammaproteobacteria</taxon>
        <taxon>Alteromonadales</taxon>
        <taxon>Colwelliaceae</taxon>
        <taxon>Thalassomonas</taxon>
    </lineage>
</organism>
<evidence type="ECO:0000313" key="2">
    <source>
        <dbReference type="Proteomes" id="UP000032568"/>
    </source>
</evidence>
<proteinExistence type="predicted"/>
<accession>A0AAE9YQD7</accession>
<evidence type="ECO:0000313" key="1">
    <source>
        <dbReference type="EMBL" id="WDD99290.1"/>
    </source>
</evidence>
<dbReference type="RefSeq" id="WP_044836388.1">
    <property type="nucleotide sequence ID" value="NZ_CP059735.1"/>
</dbReference>
<dbReference type="EMBL" id="CP059735">
    <property type="protein sequence ID" value="WDD99290.1"/>
    <property type="molecule type" value="Genomic_DNA"/>
</dbReference>
<reference evidence="1 2" key="2">
    <citation type="journal article" date="2022" name="Mar. Drugs">
        <title>Bioassay-Guided Fractionation Leads to the Detection of Cholic Acid Generated by the Rare Thalassomonas sp.</title>
        <authorList>
            <person name="Pheiffer F."/>
            <person name="Schneider Y.K."/>
            <person name="Hansen E.H."/>
            <person name="Andersen J.H."/>
            <person name="Isaksson J."/>
            <person name="Busche T."/>
            <person name="R C."/>
            <person name="Kalinowski J."/>
            <person name="Zyl L.V."/>
            <person name="Trindade M."/>
        </authorList>
    </citation>
    <scope>NUCLEOTIDE SEQUENCE [LARGE SCALE GENOMIC DNA]</scope>
    <source>
        <strain evidence="1 2">A5K-106</strain>
    </source>
</reference>
<sequence>MSGLTSLRQIKSASPLGSLLSLGYKQIVTKNNAEEVYRSLVPLLHEQIKIGRTIDDPMIQNAQKVLEGLAPFGVRRRNFKRWYLGSNTKLLELPHDPDKLTIACWW</sequence>
<reference evidence="1 2" key="1">
    <citation type="journal article" date="2015" name="Genome Announc.">
        <title>Draft Genome Sequences of Marine Isolates of Thalassomonas viridans and Thalassomonas actiniarum.</title>
        <authorList>
            <person name="Olonade I."/>
            <person name="van Zyl L.J."/>
            <person name="Trindade M."/>
        </authorList>
    </citation>
    <scope>NUCLEOTIDE SEQUENCE [LARGE SCALE GENOMIC DNA]</scope>
    <source>
        <strain evidence="1 2">A5K-106</strain>
    </source>
</reference>
<dbReference type="KEGG" id="tact:SG35_000960"/>
<dbReference type="Proteomes" id="UP000032568">
    <property type="component" value="Chromosome"/>
</dbReference>
<keyword evidence="2" id="KW-1185">Reference proteome</keyword>